<dbReference type="STRING" id="1826909.A5893_15335"/>
<keyword evidence="4" id="KW-1185">Reference proteome</keyword>
<dbReference type="InterPro" id="IPR011008">
    <property type="entry name" value="Dimeric_a/b-barrel"/>
</dbReference>
<dbReference type="Proteomes" id="UP000078459">
    <property type="component" value="Unassembled WGS sequence"/>
</dbReference>
<reference evidence="3 4" key="2">
    <citation type="submission" date="2016-06" db="EMBL/GenBank/DDBJ databases">
        <title>Pedobacter psychrophilus sp. nov., isolated from Antarctic fragmentary rock.</title>
        <authorList>
            <person name="Svec P."/>
        </authorList>
    </citation>
    <scope>NUCLEOTIDE SEQUENCE [LARGE SCALE GENOMIC DNA]</scope>
    <source>
        <strain evidence="3 4">CCM 8644</strain>
    </source>
</reference>
<feature type="domain" description="YCII-related" evidence="2">
    <location>
        <begin position="4"/>
        <end position="92"/>
    </location>
</feature>
<comment type="caution">
    <text evidence="3">The sequence shown here is derived from an EMBL/GenBank/DDBJ whole genome shotgun (WGS) entry which is preliminary data.</text>
</comment>
<dbReference type="AlphaFoldDB" id="A0A179DBU7"/>
<dbReference type="Pfam" id="PF03795">
    <property type="entry name" value="YCII"/>
    <property type="match status" value="1"/>
</dbReference>
<dbReference type="SUPFAM" id="SSF54909">
    <property type="entry name" value="Dimeric alpha+beta barrel"/>
    <property type="match status" value="1"/>
</dbReference>
<evidence type="ECO:0000313" key="4">
    <source>
        <dbReference type="Proteomes" id="UP000078459"/>
    </source>
</evidence>
<dbReference type="EMBL" id="LWHJ01000031">
    <property type="protein sequence ID" value="OAQ38170.1"/>
    <property type="molecule type" value="Genomic_DNA"/>
</dbReference>
<accession>A0A179DBU7</accession>
<dbReference type="InterPro" id="IPR005545">
    <property type="entry name" value="YCII"/>
</dbReference>
<dbReference type="Gene3D" id="3.30.70.1060">
    <property type="entry name" value="Dimeric alpha+beta barrel"/>
    <property type="match status" value="1"/>
</dbReference>
<dbReference type="PANTHER" id="PTHR33606:SF3">
    <property type="entry name" value="PROTEIN YCII"/>
    <property type="match status" value="1"/>
</dbReference>
<reference evidence="3 4" key="1">
    <citation type="submission" date="2016-04" db="EMBL/GenBank/DDBJ databases">
        <authorList>
            <person name="Evans L.H."/>
            <person name="Alamgir A."/>
            <person name="Owens N."/>
            <person name="Weber N.D."/>
            <person name="Virtaneva K."/>
            <person name="Barbian K."/>
            <person name="Babar A."/>
            <person name="Rosenke K."/>
        </authorList>
    </citation>
    <scope>NUCLEOTIDE SEQUENCE [LARGE SCALE GENOMIC DNA]</scope>
    <source>
        <strain evidence="3 4">CCM 8644</strain>
    </source>
</reference>
<dbReference type="OrthoDB" id="9797014at2"/>
<dbReference type="RefSeq" id="WP_068823561.1">
    <property type="nucleotide sequence ID" value="NZ_LWHJ01000031.1"/>
</dbReference>
<evidence type="ECO:0000259" key="2">
    <source>
        <dbReference type="Pfam" id="PF03795"/>
    </source>
</evidence>
<gene>
    <name evidence="3" type="ORF">A5893_15335</name>
</gene>
<dbReference type="InterPro" id="IPR051807">
    <property type="entry name" value="Sec-metab_biosynth-assoc"/>
</dbReference>
<comment type="similarity">
    <text evidence="1">Belongs to the YciI family.</text>
</comment>
<dbReference type="PANTHER" id="PTHR33606">
    <property type="entry name" value="PROTEIN YCII"/>
    <property type="match status" value="1"/>
</dbReference>
<evidence type="ECO:0000313" key="3">
    <source>
        <dbReference type="EMBL" id="OAQ38170.1"/>
    </source>
</evidence>
<evidence type="ECO:0000256" key="1">
    <source>
        <dbReference type="ARBA" id="ARBA00007689"/>
    </source>
</evidence>
<proteinExistence type="inferred from homology"/>
<sequence length="96" mass="10973">MKLYLIIAWDADDADASERRVKVRKEHLAGAMQLKETGNFILGGAMLNDNGDMIGSTMVLQFTDDDEFHKWKSNEIYILKGVWDRIEVHSFKVANV</sequence>
<organism evidence="3 4">
    <name type="scientific">Pedobacter psychrophilus</name>
    <dbReference type="NCBI Taxonomy" id="1826909"/>
    <lineage>
        <taxon>Bacteria</taxon>
        <taxon>Pseudomonadati</taxon>
        <taxon>Bacteroidota</taxon>
        <taxon>Sphingobacteriia</taxon>
        <taxon>Sphingobacteriales</taxon>
        <taxon>Sphingobacteriaceae</taxon>
        <taxon>Pedobacter</taxon>
    </lineage>
</organism>
<name>A0A179DBU7_9SPHI</name>
<protein>
    <recommendedName>
        <fullName evidence="2">YCII-related domain-containing protein</fullName>
    </recommendedName>
</protein>